<organism evidence="7 8">
    <name type="scientific">Hyphomicrobium album</name>
    <dbReference type="NCBI Taxonomy" id="2665159"/>
    <lineage>
        <taxon>Bacteria</taxon>
        <taxon>Pseudomonadati</taxon>
        <taxon>Pseudomonadota</taxon>
        <taxon>Alphaproteobacteria</taxon>
        <taxon>Hyphomicrobiales</taxon>
        <taxon>Hyphomicrobiaceae</taxon>
        <taxon>Hyphomicrobium</taxon>
    </lineage>
</organism>
<dbReference type="Proteomes" id="UP000440694">
    <property type="component" value="Unassembled WGS sequence"/>
</dbReference>
<dbReference type="Pfam" id="PF16189">
    <property type="entry name" value="Creatinase_N_2"/>
    <property type="match status" value="1"/>
</dbReference>
<accession>A0A6I3KK36</accession>
<evidence type="ECO:0000313" key="8">
    <source>
        <dbReference type="Proteomes" id="UP000440694"/>
    </source>
</evidence>
<dbReference type="Gene3D" id="3.90.230.10">
    <property type="entry name" value="Creatinase/methionine aminopeptidase superfamily"/>
    <property type="match status" value="1"/>
</dbReference>
<reference evidence="7 8" key="1">
    <citation type="submission" date="2019-11" db="EMBL/GenBank/DDBJ databases">
        <title>Identification of a novel strain.</title>
        <authorList>
            <person name="Xu Q."/>
            <person name="Wang G."/>
        </authorList>
    </citation>
    <scope>NUCLEOTIDE SEQUENCE [LARGE SCALE GENOMIC DNA]</scope>
    <source>
        <strain evidence="8">xq</strain>
    </source>
</reference>
<evidence type="ECO:0000256" key="1">
    <source>
        <dbReference type="ARBA" id="ARBA00008766"/>
    </source>
</evidence>
<dbReference type="GO" id="GO:0070006">
    <property type="term" value="F:metalloaminopeptidase activity"/>
    <property type="evidence" value="ECO:0007669"/>
    <property type="project" value="InterPro"/>
</dbReference>
<proteinExistence type="inferred from homology"/>
<feature type="domain" description="Peptidase M24" evidence="4">
    <location>
        <begin position="321"/>
        <end position="532"/>
    </location>
</feature>
<sequence>MFQTFENQAERGATPARLKELRRLMAAAKLDAYLVPRADEFQGEYVPESAARLKFITGFTGSAGLAVIGKKTATLFADGRYTVQARAEVEPGLIEVSSVPRAKLGDWLAEHASRGHRIGFDPRLHTVAEVERLTAALKPHGIKLVPTNRNLVDRVWGRARPPAPKNPVALHPLKFAGRAAQEKIADIQKALKTDKQDAVVLTLSDSVAWTFNIRGSDIPHTPVALAFAIVPATGKPELFVGAEKLEPAVRKELETFAKISAPEGLAARLKALRKAGKRVRIDPGAAGYWFARTLGPKSTVRGGDPSIAMKAIKNAAEIKGARAAHLRDGVAITRFLAWLDTAAADTLDEIEAVRRLEGFRRATNQLREISFDTISGSGPNGAIVHYRVSEATNRKLKPGELFLIDSGAQYLDGTTDITRTVAIGKPTTEMRERFTLVLKGHIAVASARFPKGTRGIDLDPFARRALWQAGLDYDHGTGHGIGSYLSVHEGPQSISRAGMAVLEPGMIISNEPGYYKEGAYGIRIENLVLVTDLEKMPGADRETMGFETLTLAPIDRRLIVKEMLSPDDVAWLDAYHAHVAAALGPELDDEARGWLQAATAPL</sequence>
<comment type="caution">
    <text evidence="7">The sequence shown here is derived from an EMBL/GenBank/DDBJ whole genome shotgun (WGS) entry which is preliminary data.</text>
</comment>
<dbReference type="Gene3D" id="3.40.350.10">
    <property type="entry name" value="Creatinase/prolidase N-terminal domain"/>
    <property type="match status" value="2"/>
</dbReference>
<dbReference type="PANTHER" id="PTHR43763:SF6">
    <property type="entry name" value="XAA-PRO AMINOPEPTIDASE 1"/>
    <property type="match status" value="1"/>
</dbReference>
<dbReference type="SUPFAM" id="SSF55920">
    <property type="entry name" value="Creatinase/aminopeptidase"/>
    <property type="match status" value="1"/>
</dbReference>
<evidence type="ECO:0000259" key="5">
    <source>
        <dbReference type="Pfam" id="PF01321"/>
    </source>
</evidence>
<name>A0A6I3KK36_9HYPH</name>
<evidence type="ECO:0000256" key="2">
    <source>
        <dbReference type="ARBA" id="ARBA00022723"/>
    </source>
</evidence>
<comment type="similarity">
    <text evidence="1">Belongs to the peptidase M24B family.</text>
</comment>
<protein>
    <submittedName>
        <fullName evidence="7">M24 family metallopeptidase</fullName>
    </submittedName>
</protein>
<dbReference type="RefSeq" id="WP_154740016.1">
    <property type="nucleotide sequence ID" value="NZ_WMBQ01000002.1"/>
</dbReference>
<feature type="domain" description="Creatinase N-terminal" evidence="5">
    <location>
        <begin position="17"/>
        <end position="148"/>
    </location>
</feature>
<evidence type="ECO:0000259" key="4">
    <source>
        <dbReference type="Pfam" id="PF00557"/>
    </source>
</evidence>
<dbReference type="Pfam" id="PF00557">
    <property type="entry name" value="Peptidase_M24"/>
    <property type="match status" value="1"/>
</dbReference>
<dbReference type="InterPro" id="IPR032416">
    <property type="entry name" value="Peptidase_M24_C"/>
</dbReference>
<dbReference type="CDD" id="cd01085">
    <property type="entry name" value="APP"/>
    <property type="match status" value="1"/>
</dbReference>
<dbReference type="FunFam" id="3.90.230.10:FF:000009">
    <property type="entry name" value="xaa-Pro aminopeptidase 2"/>
    <property type="match status" value="1"/>
</dbReference>
<dbReference type="PANTHER" id="PTHR43763">
    <property type="entry name" value="XAA-PRO AMINOPEPTIDASE 1"/>
    <property type="match status" value="1"/>
</dbReference>
<dbReference type="Pfam" id="PF01321">
    <property type="entry name" value="Creatinase_N"/>
    <property type="match status" value="1"/>
</dbReference>
<dbReference type="EMBL" id="WMBQ01000002">
    <property type="protein sequence ID" value="MTD95474.1"/>
    <property type="molecule type" value="Genomic_DNA"/>
</dbReference>
<dbReference type="Pfam" id="PF16188">
    <property type="entry name" value="Peptidase_M24_C"/>
    <property type="match status" value="1"/>
</dbReference>
<evidence type="ECO:0000313" key="7">
    <source>
        <dbReference type="EMBL" id="MTD95474.1"/>
    </source>
</evidence>
<keyword evidence="8" id="KW-1185">Reference proteome</keyword>
<dbReference type="InterPro" id="IPR050422">
    <property type="entry name" value="X-Pro_aminopeptidase_P"/>
</dbReference>
<dbReference type="InterPro" id="IPR000587">
    <property type="entry name" value="Creatinase_N"/>
</dbReference>
<dbReference type="InterPro" id="IPR000994">
    <property type="entry name" value="Pept_M24"/>
</dbReference>
<dbReference type="InterPro" id="IPR033740">
    <property type="entry name" value="Pept_M24B"/>
</dbReference>
<dbReference type="InterPro" id="IPR036005">
    <property type="entry name" value="Creatinase/aminopeptidase-like"/>
</dbReference>
<feature type="domain" description="Peptidase M24 C-terminal" evidence="6">
    <location>
        <begin position="543"/>
        <end position="602"/>
    </location>
</feature>
<evidence type="ECO:0000259" key="6">
    <source>
        <dbReference type="Pfam" id="PF16188"/>
    </source>
</evidence>
<dbReference type="AlphaFoldDB" id="A0A6I3KK36"/>
<dbReference type="InterPro" id="IPR029149">
    <property type="entry name" value="Creatin/AminoP/Spt16_N"/>
</dbReference>
<gene>
    <name evidence="7" type="ORF">GIW81_14135</name>
</gene>
<keyword evidence="3" id="KW-0378">Hydrolase</keyword>
<keyword evidence="2" id="KW-0479">Metal-binding</keyword>
<dbReference type="GO" id="GO:0046872">
    <property type="term" value="F:metal ion binding"/>
    <property type="evidence" value="ECO:0007669"/>
    <property type="project" value="UniProtKB-KW"/>
</dbReference>
<dbReference type="SUPFAM" id="SSF53092">
    <property type="entry name" value="Creatinase/prolidase N-terminal domain"/>
    <property type="match status" value="1"/>
</dbReference>
<dbReference type="GO" id="GO:0005737">
    <property type="term" value="C:cytoplasm"/>
    <property type="evidence" value="ECO:0007669"/>
    <property type="project" value="UniProtKB-ARBA"/>
</dbReference>
<evidence type="ECO:0000256" key="3">
    <source>
        <dbReference type="ARBA" id="ARBA00022801"/>
    </source>
</evidence>